<dbReference type="Proteomes" id="UP000326396">
    <property type="component" value="Linkage Group LG16"/>
</dbReference>
<accession>A0A5N6NX52</accession>
<name>A0A5N6NX52_9ASTR</name>
<evidence type="ECO:0000256" key="1">
    <source>
        <dbReference type="SAM" id="MobiDB-lite"/>
    </source>
</evidence>
<protein>
    <recommendedName>
        <fullName evidence="4">PB1 domain-containing protein</fullName>
    </recommendedName>
</protein>
<comment type="caution">
    <text evidence="2">The sequence shown here is derived from an EMBL/GenBank/DDBJ whole genome shotgun (WGS) entry which is preliminary data.</text>
</comment>
<organism evidence="2 3">
    <name type="scientific">Mikania micrantha</name>
    <name type="common">bitter vine</name>
    <dbReference type="NCBI Taxonomy" id="192012"/>
    <lineage>
        <taxon>Eukaryota</taxon>
        <taxon>Viridiplantae</taxon>
        <taxon>Streptophyta</taxon>
        <taxon>Embryophyta</taxon>
        <taxon>Tracheophyta</taxon>
        <taxon>Spermatophyta</taxon>
        <taxon>Magnoliopsida</taxon>
        <taxon>eudicotyledons</taxon>
        <taxon>Gunneridae</taxon>
        <taxon>Pentapetalae</taxon>
        <taxon>asterids</taxon>
        <taxon>campanulids</taxon>
        <taxon>Asterales</taxon>
        <taxon>Asteraceae</taxon>
        <taxon>Asteroideae</taxon>
        <taxon>Heliantheae alliance</taxon>
        <taxon>Eupatorieae</taxon>
        <taxon>Mikania</taxon>
    </lineage>
</organism>
<dbReference type="AlphaFoldDB" id="A0A5N6NX52"/>
<sequence>MVGRGCRRGHNIGGENTKAAQNEQSQAEITTKVAKALREALPMLMAKLHGSGVGPTAEYKSTGTGNNGGVITLVNDVDANKNNKGCHNKAFKDFIPPSFDFKNDAGCTREWVEEMSPNTIFRKCWRDASSRGGTISSLTSRASESTIRAHAKRCKIKLGSKDSTSDSLSVVDKVHEGPRVEEGKKEMKRKACDMLRSLRIKVAELFDLEKGAFTIKYVDDDGDLCILKKNVHMIACKQGFKRRDTVRLQVEKKDLKILGVEKEG</sequence>
<evidence type="ECO:0000313" key="3">
    <source>
        <dbReference type="Proteomes" id="UP000326396"/>
    </source>
</evidence>
<evidence type="ECO:0000313" key="2">
    <source>
        <dbReference type="EMBL" id="KAD5508337.1"/>
    </source>
</evidence>
<gene>
    <name evidence="2" type="ORF">E3N88_16040</name>
</gene>
<feature type="region of interest" description="Disordered" evidence="1">
    <location>
        <begin position="1"/>
        <end position="26"/>
    </location>
</feature>
<dbReference type="SUPFAM" id="SSF54277">
    <property type="entry name" value="CAD &amp; PB1 domains"/>
    <property type="match status" value="1"/>
</dbReference>
<dbReference type="EMBL" id="SZYD01000008">
    <property type="protein sequence ID" value="KAD5508337.1"/>
    <property type="molecule type" value="Genomic_DNA"/>
</dbReference>
<reference evidence="2 3" key="1">
    <citation type="submission" date="2019-05" db="EMBL/GenBank/DDBJ databases">
        <title>Mikania micrantha, genome provides insights into the molecular mechanism of rapid growth.</title>
        <authorList>
            <person name="Liu B."/>
        </authorList>
    </citation>
    <scope>NUCLEOTIDE SEQUENCE [LARGE SCALE GENOMIC DNA]</scope>
    <source>
        <strain evidence="2">NLD-2019</strain>
        <tissue evidence="2">Leaf</tissue>
    </source>
</reference>
<keyword evidence="3" id="KW-1185">Reference proteome</keyword>
<proteinExistence type="predicted"/>
<feature type="compositionally biased region" description="Basic residues" evidence="1">
    <location>
        <begin position="1"/>
        <end position="10"/>
    </location>
</feature>
<evidence type="ECO:0008006" key="4">
    <source>
        <dbReference type="Google" id="ProtNLM"/>
    </source>
</evidence>
<dbReference type="CDD" id="cd05992">
    <property type="entry name" value="PB1"/>
    <property type="match status" value="1"/>
</dbReference>